<keyword evidence="5" id="KW-0378">Hydrolase</keyword>
<evidence type="ECO:0000256" key="8">
    <source>
        <dbReference type="SAM" id="Phobius"/>
    </source>
</evidence>
<proteinExistence type="predicted"/>
<feature type="transmembrane region" description="Helical" evidence="8">
    <location>
        <begin position="57"/>
        <end position="74"/>
    </location>
</feature>
<evidence type="ECO:0000256" key="5">
    <source>
        <dbReference type="ARBA" id="ARBA00022801"/>
    </source>
</evidence>
<evidence type="ECO:0000256" key="6">
    <source>
        <dbReference type="ARBA" id="ARBA00022989"/>
    </source>
</evidence>
<feature type="transmembrane region" description="Helical" evidence="8">
    <location>
        <begin position="105"/>
        <end position="121"/>
    </location>
</feature>
<name>A0A398CTK5_9BACL</name>
<keyword evidence="10" id="KW-1185">Reference proteome</keyword>
<dbReference type="GO" id="GO:0016020">
    <property type="term" value="C:membrane"/>
    <property type="evidence" value="ECO:0007669"/>
    <property type="project" value="InterPro"/>
</dbReference>
<keyword evidence="6 8" id="KW-1133">Transmembrane helix</keyword>
<evidence type="ECO:0000256" key="4">
    <source>
        <dbReference type="ARBA" id="ARBA00022692"/>
    </source>
</evidence>
<dbReference type="GO" id="GO:0008233">
    <property type="term" value="F:peptidase activity"/>
    <property type="evidence" value="ECO:0007669"/>
    <property type="project" value="UniProtKB-KW"/>
</dbReference>
<dbReference type="EMBL" id="QXJM01000029">
    <property type="protein sequence ID" value="RIE04038.1"/>
    <property type="molecule type" value="Genomic_DNA"/>
</dbReference>
<accession>A0A398CTK5</accession>
<evidence type="ECO:0008006" key="11">
    <source>
        <dbReference type="Google" id="ProtNLM"/>
    </source>
</evidence>
<comment type="caution">
    <text evidence="9">The sequence shown here is derived from an EMBL/GenBank/DDBJ whole genome shotgun (WGS) entry which is preliminary data.</text>
</comment>
<dbReference type="GO" id="GO:0009372">
    <property type="term" value="P:quorum sensing"/>
    <property type="evidence" value="ECO:0007669"/>
    <property type="project" value="UniProtKB-KW"/>
</dbReference>
<keyword evidence="2" id="KW-0673">Quorum sensing</keyword>
<feature type="transmembrane region" description="Helical" evidence="8">
    <location>
        <begin position="32"/>
        <end position="51"/>
    </location>
</feature>
<keyword evidence="7 8" id="KW-0472">Membrane</keyword>
<organism evidence="9 10">
    <name type="scientific">Cohnella faecalis</name>
    <dbReference type="NCBI Taxonomy" id="2315694"/>
    <lineage>
        <taxon>Bacteria</taxon>
        <taxon>Bacillati</taxon>
        <taxon>Bacillota</taxon>
        <taxon>Bacilli</taxon>
        <taxon>Bacillales</taxon>
        <taxon>Paenibacillaceae</taxon>
        <taxon>Cohnella</taxon>
    </lineage>
</organism>
<reference evidence="9 10" key="1">
    <citation type="submission" date="2018-09" db="EMBL/GenBank/DDBJ databases">
        <title>Cohnella cavernae sp. nov., isolated from a karst cave.</title>
        <authorList>
            <person name="Zhu H."/>
        </authorList>
    </citation>
    <scope>NUCLEOTIDE SEQUENCE [LARGE SCALE GENOMIC DNA]</scope>
    <source>
        <strain evidence="9 10">K2E09-144</strain>
    </source>
</reference>
<feature type="transmembrane region" description="Helical" evidence="8">
    <location>
        <begin position="141"/>
        <end position="164"/>
    </location>
</feature>
<evidence type="ECO:0000256" key="7">
    <source>
        <dbReference type="ARBA" id="ARBA00023136"/>
    </source>
</evidence>
<evidence type="ECO:0000313" key="10">
    <source>
        <dbReference type="Proteomes" id="UP000266340"/>
    </source>
</evidence>
<dbReference type="SMART" id="SM00793">
    <property type="entry name" value="AgrB"/>
    <property type="match status" value="1"/>
</dbReference>
<dbReference type="Proteomes" id="UP000266340">
    <property type="component" value="Unassembled WGS sequence"/>
</dbReference>
<sequence>MVGVIHKLSYGIANYIKKSEPEATASVAVMQYSLYIILHSLFTAAIIFIIGAATGRFFETFIGLAFFVVLRLIAGGYHLHSSTLCTILSIALINAAPFVSMPDRWIPVVTIVCAIFVLIYAPRNFKGYARIPERYYPYMKIVAFAVVCSNLFWHSATIGFVSVLHTAMLVPQQKGGENE</sequence>
<dbReference type="InterPro" id="IPR006741">
    <property type="entry name" value="AgrB"/>
</dbReference>
<keyword evidence="4 8" id="KW-0812">Transmembrane</keyword>
<keyword evidence="1" id="KW-1003">Cell membrane</keyword>
<keyword evidence="3" id="KW-0645">Protease</keyword>
<evidence type="ECO:0000256" key="1">
    <source>
        <dbReference type="ARBA" id="ARBA00022475"/>
    </source>
</evidence>
<gene>
    <name evidence="9" type="ORF">D3H35_08785</name>
</gene>
<evidence type="ECO:0000313" key="9">
    <source>
        <dbReference type="EMBL" id="RIE04038.1"/>
    </source>
</evidence>
<dbReference type="GO" id="GO:0006508">
    <property type="term" value="P:proteolysis"/>
    <property type="evidence" value="ECO:0007669"/>
    <property type="project" value="UniProtKB-KW"/>
</dbReference>
<evidence type="ECO:0000256" key="2">
    <source>
        <dbReference type="ARBA" id="ARBA00022654"/>
    </source>
</evidence>
<dbReference type="Pfam" id="PF04647">
    <property type="entry name" value="AgrB"/>
    <property type="match status" value="1"/>
</dbReference>
<protein>
    <recommendedName>
        <fullName evidence="11">Accessory regulator AgrB</fullName>
    </recommendedName>
</protein>
<evidence type="ECO:0000256" key="3">
    <source>
        <dbReference type="ARBA" id="ARBA00022670"/>
    </source>
</evidence>
<dbReference type="AlphaFoldDB" id="A0A398CTK5"/>